<dbReference type="AlphaFoldDB" id="E6PS00"/>
<dbReference type="EMBL" id="CABM01000047">
    <property type="protein sequence ID" value="CBH97706.1"/>
    <property type="molecule type" value="Genomic_DNA"/>
</dbReference>
<protein>
    <submittedName>
        <fullName evidence="1">Uncharacterized protein</fullName>
    </submittedName>
</protein>
<sequence length="39" mass="4311">MIKDRAVSHSGAQVRHARNTCPDVRLQGMKTGLCGWQMA</sequence>
<evidence type="ECO:0000313" key="1">
    <source>
        <dbReference type="EMBL" id="CBH97706.1"/>
    </source>
</evidence>
<gene>
    <name evidence="1" type="ORF">CARN2_3181</name>
</gene>
<name>E6PS00_9ZZZZ</name>
<reference evidence="1" key="1">
    <citation type="submission" date="2009-10" db="EMBL/GenBank/DDBJ databases">
        <title>Diversity of trophic interactions inside an arsenic-rich microbial ecosystem.</title>
        <authorList>
            <person name="Bertin P.N."/>
            <person name="Heinrich-Salmeron A."/>
            <person name="Pelletier E."/>
            <person name="Goulhen-Chollet F."/>
            <person name="Arsene-Ploetze F."/>
            <person name="Gallien S."/>
            <person name="Calteau A."/>
            <person name="Vallenet D."/>
            <person name="Casiot C."/>
            <person name="Chane-Woon-Ming B."/>
            <person name="Giloteaux L."/>
            <person name="Barakat M."/>
            <person name="Bonnefoy V."/>
            <person name="Bruneel O."/>
            <person name="Chandler M."/>
            <person name="Cleiss J."/>
            <person name="Duran R."/>
            <person name="Elbaz-Poulichet F."/>
            <person name="Fonknechten N."/>
            <person name="Lauga B."/>
            <person name="Mornico D."/>
            <person name="Ortet P."/>
            <person name="Schaeffer C."/>
            <person name="Siguier P."/>
            <person name="Alexander Thil Smith A."/>
            <person name="Van Dorsselaer A."/>
            <person name="Weissenbach J."/>
            <person name="Medigue C."/>
            <person name="Le Paslier D."/>
        </authorList>
    </citation>
    <scope>NUCLEOTIDE SEQUENCE</scope>
</reference>
<organism evidence="1">
    <name type="scientific">mine drainage metagenome</name>
    <dbReference type="NCBI Taxonomy" id="410659"/>
    <lineage>
        <taxon>unclassified sequences</taxon>
        <taxon>metagenomes</taxon>
        <taxon>ecological metagenomes</taxon>
    </lineage>
</organism>
<proteinExistence type="predicted"/>
<accession>E6PS00</accession>
<comment type="caution">
    <text evidence="1">The sequence shown here is derived from an EMBL/GenBank/DDBJ whole genome shotgun (WGS) entry which is preliminary data.</text>
</comment>